<dbReference type="EMBL" id="VDCV01000016">
    <property type="protein sequence ID" value="KAB5520209.1"/>
    <property type="molecule type" value="Genomic_DNA"/>
</dbReference>
<evidence type="ECO:0008006" key="5">
    <source>
        <dbReference type="Google" id="ProtNLM"/>
    </source>
</evidence>
<evidence type="ECO:0000256" key="2">
    <source>
        <dbReference type="ARBA" id="ARBA00022840"/>
    </source>
</evidence>
<protein>
    <recommendedName>
        <fullName evidence="5">Protein kinase domain-containing protein</fullName>
    </recommendedName>
</protein>
<dbReference type="GO" id="GO:0005524">
    <property type="term" value="F:ATP binding"/>
    <property type="evidence" value="ECO:0007669"/>
    <property type="project" value="UniProtKB-KW"/>
</dbReference>
<dbReference type="InterPro" id="IPR011009">
    <property type="entry name" value="Kinase-like_dom_sf"/>
</dbReference>
<keyword evidence="4" id="KW-1185">Reference proteome</keyword>
<dbReference type="AlphaFoldDB" id="A0A5N5JLV3"/>
<evidence type="ECO:0000313" key="4">
    <source>
        <dbReference type="Proteomes" id="UP000326939"/>
    </source>
</evidence>
<dbReference type="PANTHER" id="PTHR27001">
    <property type="entry name" value="OS01G0253100 PROTEIN"/>
    <property type="match status" value="1"/>
</dbReference>
<sequence length="128" mass="14642">MTGEGELVVESVSIVFQGVLDFTFEELQVPTNGFSAKNLFFLDARKHHPPTWTERMKVAMGAARGLDYLHKNIIIHGNMRTSSMKGLVKWARPFLKDKRLLKTIDPRIANSLDSEQLYWIGRVTHKCL</sequence>
<evidence type="ECO:0000313" key="3">
    <source>
        <dbReference type="EMBL" id="KAB5520209.1"/>
    </source>
</evidence>
<comment type="caution">
    <text evidence="3">The sequence shown here is derived from an EMBL/GenBank/DDBJ whole genome shotgun (WGS) entry which is preliminary data.</text>
</comment>
<proteinExistence type="predicted"/>
<dbReference type="GO" id="GO:0005886">
    <property type="term" value="C:plasma membrane"/>
    <property type="evidence" value="ECO:0007669"/>
    <property type="project" value="TreeGrafter"/>
</dbReference>
<name>A0A5N5JLV3_9ROSI</name>
<keyword evidence="1" id="KW-0547">Nucleotide-binding</keyword>
<keyword evidence="2" id="KW-0067">ATP-binding</keyword>
<dbReference type="Gene3D" id="1.10.510.10">
    <property type="entry name" value="Transferase(Phosphotransferase) domain 1"/>
    <property type="match status" value="1"/>
</dbReference>
<accession>A0A5N5JLV3</accession>
<reference evidence="4" key="1">
    <citation type="journal article" date="2019" name="Gigascience">
        <title>De novo genome assembly of the endangered Acer yangbiense, a plant species with extremely small populations endemic to Yunnan Province, China.</title>
        <authorList>
            <person name="Yang J."/>
            <person name="Wariss H.M."/>
            <person name="Tao L."/>
            <person name="Zhang R."/>
            <person name="Yun Q."/>
            <person name="Hollingsworth P."/>
            <person name="Dao Z."/>
            <person name="Luo G."/>
            <person name="Guo H."/>
            <person name="Ma Y."/>
            <person name="Sun W."/>
        </authorList>
    </citation>
    <scope>NUCLEOTIDE SEQUENCE [LARGE SCALE GENOMIC DNA]</scope>
    <source>
        <strain evidence="4">cv. br00</strain>
    </source>
</reference>
<gene>
    <name evidence="3" type="ORF">DKX38_024528</name>
</gene>
<dbReference type="SUPFAM" id="SSF56112">
    <property type="entry name" value="Protein kinase-like (PK-like)"/>
    <property type="match status" value="1"/>
</dbReference>
<organism evidence="3 4">
    <name type="scientific">Salix brachista</name>
    <dbReference type="NCBI Taxonomy" id="2182728"/>
    <lineage>
        <taxon>Eukaryota</taxon>
        <taxon>Viridiplantae</taxon>
        <taxon>Streptophyta</taxon>
        <taxon>Embryophyta</taxon>
        <taxon>Tracheophyta</taxon>
        <taxon>Spermatophyta</taxon>
        <taxon>Magnoliopsida</taxon>
        <taxon>eudicotyledons</taxon>
        <taxon>Gunneridae</taxon>
        <taxon>Pentapetalae</taxon>
        <taxon>rosids</taxon>
        <taxon>fabids</taxon>
        <taxon>Malpighiales</taxon>
        <taxon>Salicaceae</taxon>
        <taxon>Saliceae</taxon>
        <taxon>Salix</taxon>
    </lineage>
</organism>
<evidence type="ECO:0000256" key="1">
    <source>
        <dbReference type="ARBA" id="ARBA00022741"/>
    </source>
</evidence>
<dbReference type="PANTHER" id="PTHR27001:SF898">
    <property type="entry name" value="PROTEIN KINASE, PLANT-TYPE, PUTATIVE-RELATED"/>
    <property type="match status" value="1"/>
</dbReference>
<dbReference type="Proteomes" id="UP000326939">
    <property type="component" value="Chromosome 16"/>
</dbReference>